<reference evidence="3 4" key="1">
    <citation type="submission" date="2018-02" db="EMBL/GenBank/DDBJ databases">
        <title>Draft genome of wild Prunus yedoensis var. nudiflora.</title>
        <authorList>
            <person name="Baek S."/>
            <person name="Kim J.-H."/>
            <person name="Choi K."/>
            <person name="Kim G.-B."/>
            <person name="Cho A."/>
            <person name="Jang H."/>
            <person name="Shin C.-H."/>
            <person name="Yu H.-J."/>
            <person name="Mun J.-H."/>
        </authorList>
    </citation>
    <scope>NUCLEOTIDE SEQUENCE [LARGE SCALE GENOMIC DNA]</scope>
    <source>
        <strain evidence="4">cv. Jeju island</strain>
        <tissue evidence="3">Leaf</tissue>
    </source>
</reference>
<dbReference type="Pfam" id="PF12854">
    <property type="entry name" value="PPR_1"/>
    <property type="match status" value="1"/>
</dbReference>
<dbReference type="AlphaFoldDB" id="A0A314ZPR3"/>
<evidence type="ECO:0000256" key="2">
    <source>
        <dbReference type="SAM" id="MobiDB-lite"/>
    </source>
</evidence>
<dbReference type="InterPro" id="IPR011990">
    <property type="entry name" value="TPR-like_helical_dom_sf"/>
</dbReference>
<dbReference type="OrthoDB" id="10467530at2759"/>
<evidence type="ECO:0000313" key="3">
    <source>
        <dbReference type="EMBL" id="PQQ19238.1"/>
    </source>
</evidence>
<dbReference type="Proteomes" id="UP000250321">
    <property type="component" value="Unassembled WGS sequence"/>
</dbReference>
<organism evidence="3 4">
    <name type="scientific">Prunus yedoensis var. nudiflora</name>
    <dbReference type="NCBI Taxonomy" id="2094558"/>
    <lineage>
        <taxon>Eukaryota</taxon>
        <taxon>Viridiplantae</taxon>
        <taxon>Streptophyta</taxon>
        <taxon>Embryophyta</taxon>
        <taxon>Tracheophyta</taxon>
        <taxon>Spermatophyta</taxon>
        <taxon>Magnoliopsida</taxon>
        <taxon>eudicotyledons</taxon>
        <taxon>Gunneridae</taxon>
        <taxon>Pentapetalae</taxon>
        <taxon>rosids</taxon>
        <taxon>fabids</taxon>
        <taxon>Rosales</taxon>
        <taxon>Rosaceae</taxon>
        <taxon>Amygdaloideae</taxon>
        <taxon>Amygdaleae</taxon>
        <taxon>Prunus</taxon>
    </lineage>
</organism>
<sequence length="116" mass="12941">MTSDSYIQGSIKQRSPKKKKQVTSSKDQSKDYYHMATQSFERMSRTCDKWNQRSFGCSRAKQGISSNAIVYNTLIGAFCISNQVEEAFLFAGMKSKGTAACHLQYSNGCTQQKVAA</sequence>
<accession>A0A314ZPR3</accession>
<proteinExistence type="predicted"/>
<protein>
    <recommendedName>
        <fullName evidence="5">Pentatricopeptide repeat-containing protein</fullName>
    </recommendedName>
</protein>
<evidence type="ECO:0008006" key="5">
    <source>
        <dbReference type="Google" id="ProtNLM"/>
    </source>
</evidence>
<dbReference type="EMBL" id="PJQY01000075">
    <property type="protein sequence ID" value="PQQ19238.1"/>
    <property type="molecule type" value="Genomic_DNA"/>
</dbReference>
<name>A0A314ZPR3_PRUYE</name>
<feature type="compositionally biased region" description="Polar residues" evidence="2">
    <location>
        <begin position="1"/>
        <end position="13"/>
    </location>
</feature>
<keyword evidence="1" id="KW-0677">Repeat</keyword>
<keyword evidence="4" id="KW-1185">Reference proteome</keyword>
<evidence type="ECO:0000256" key="1">
    <source>
        <dbReference type="ARBA" id="ARBA00022737"/>
    </source>
</evidence>
<feature type="region of interest" description="Disordered" evidence="2">
    <location>
        <begin position="1"/>
        <end position="30"/>
    </location>
</feature>
<gene>
    <name evidence="3" type="ORF">Pyn_34424</name>
</gene>
<evidence type="ECO:0000313" key="4">
    <source>
        <dbReference type="Proteomes" id="UP000250321"/>
    </source>
</evidence>
<comment type="caution">
    <text evidence="3">The sequence shown here is derived from an EMBL/GenBank/DDBJ whole genome shotgun (WGS) entry which is preliminary data.</text>
</comment>
<dbReference type="InterPro" id="IPR002885">
    <property type="entry name" value="PPR_rpt"/>
</dbReference>
<dbReference type="Gene3D" id="1.25.40.10">
    <property type="entry name" value="Tetratricopeptide repeat domain"/>
    <property type="match status" value="1"/>
</dbReference>